<keyword evidence="1" id="KW-0472">Membrane</keyword>
<accession>A0A9X3SC03</accession>
<keyword evidence="1" id="KW-1133">Transmembrane helix</keyword>
<evidence type="ECO:0000313" key="2">
    <source>
        <dbReference type="EMBL" id="MDA0184131.1"/>
    </source>
</evidence>
<sequence>MGVCNGCLRPIDPAFDAVTRDDREREWHTPCFTAKYSGSGPHATAFDVVLWLICWPWALARLVGRRRRWTALKANGIGVLVAFLVVGAAAGVFATIDSAAIPPDAGSLAASVSTEVVANLEAALPLGTTLAATGAHCGDIATGSARCVVNLDITDGAEHQAGAVYVTVSEYQRDGTFRWLQTGTTGPAFEQ</sequence>
<name>A0A9X3SC03_9ACTN</name>
<gene>
    <name evidence="2" type="ORF">OJ997_27730</name>
</gene>
<dbReference type="RefSeq" id="WP_270028548.1">
    <property type="nucleotide sequence ID" value="NZ_JAPDDP010000068.1"/>
</dbReference>
<dbReference type="AlphaFoldDB" id="A0A9X3SC03"/>
<feature type="transmembrane region" description="Helical" evidence="1">
    <location>
        <begin position="76"/>
        <end position="96"/>
    </location>
</feature>
<feature type="transmembrane region" description="Helical" evidence="1">
    <location>
        <begin position="45"/>
        <end position="64"/>
    </location>
</feature>
<reference evidence="2" key="1">
    <citation type="submission" date="2022-10" db="EMBL/GenBank/DDBJ databases">
        <title>The WGS of Solirubrobacter phytolaccae KCTC 29190.</title>
        <authorList>
            <person name="Jiang Z."/>
        </authorList>
    </citation>
    <scope>NUCLEOTIDE SEQUENCE</scope>
    <source>
        <strain evidence="2">KCTC 29190</strain>
    </source>
</reference>
<keyword evidence="3" id="KW-1185">Reference proteome</keyword>
<keyword evidence="1" id="KW-0812">Transmembrane</keyword>
<organism evidence="2 3">
    <name type="scientific">Solirubrobacter phytolaccae</name>
    <dbReference type="NCBI Taxonomy" id="1404360"/>
    <lineage>
        <taxon>Bacteria</taxon>
        <taxon>Bacillati</taxon>
        <taxon>Actinomycetota</taxon>
        <taxon>Thermoleophilia</taxon>
        <taxon>Solirubrobacterales</taxon>
        <taxon>Solirubrobacteraceae</taxon>
        <taxon>Solirubrobacter</taxon>
    </lineage>
</organism>
<evidence type="ECO:0000313" key="3">
    <source>
        <dbReference type="Proteomes" id="UP001147653"/>
    </source>
</evidence>
<protein>
    <recommendedName>
        <fullName evidence="4">DUF4333 domain-containing protein</fullName>
    </recommendedName>
</protein>
<proteinExistence type="predicted"/>
<dbReference type="EMBL" id="JAPDDP010000068">
    <property type="protein sequence ID" value="MDA0184131.1"/>
    <property type="molecule type" value="Genomic_DNA"/>
</dbReference>
<comment type="caution">
    <text evidence="2">The sequence shown here is derived from an EMBL/GenBank/DDBJ whole genome shotgun (WGS) entry which is preliminary data.</text>
</comment>
<dbReference type="Proteomes" id="UP001147653">
    <property type="component" value="Unassembled WGS sequence"/>
</dbReference>
<evidence type="ECO:0000256" key="1">
    <source>
        <dbReference type="SAM" id="Phobius"/>
    </source>
</evidence>
<evidence type="ECO:0008006" key="4">
    <source>
        <dbReference type="Google" id="ProtNLM"/>
    </source>
</evidence>